<dbReference type="PANTHER" id="PTHR39428">
    <property type="entry name" value="F420H(2)-DEPENDENT QUINONE REDUCTASE RV1261C"/>
    <property type="match status" value="1"/>
</dbReference>
<dbReference type="InterPro" id="IPR004378">
    <property type="entry name" value="F420H2_quin_Rdtase"/>
</dbReference>
<dbReference type="AlphaFoldDB" id="A0A0H2KPW4"/>
<comment type="similarity">
    <text evidence="1">Belongs to the F420H(2)-dependent quinone reductase family.</text>
</comment>
<dbReference type="GO" id="GO:0070967">
    <property type="term" value="F:coenzyme F420 binding"/>
    <property type="evidence" value="ECO:0007669"/>
    <property type="project" value="TreeGrafter"/>
</dbReference>
<dbReference type="PANTHER" id="PTHR39428:SF3">
    <property type="entry name" value="DEAZAFLAVIN-DEPENDENT NITROREDUCTASE"/>
    <property type="match status" value="1"/>
</dbReference>
<dbReference type="InterPro" id="IPR012349">
    <property type="entry name" value="Split_barrel_FMN-bd"/>
</dbReference>
<dbReference type="PATRIC" id="fig|264251.5.peg.3100"/>
<dbReference type="GO" id="GO:0005886">
    <property type="term" value="C:plasma membrane"/>
    <property type="evidence" value="ECO:0007669"/>
    <property type="project" value="TreeGrafter"/>
</dbReference>
<name>A0A0H2KPW4_9MICO</name>
<dbReference type="RefSeq" id="WP_047233716.1">
    <property type="nucleotide sequence ID" value="NZ_JNBQ01000024.1"/>
</dbReference>
<evidence type="ECO:0000256" key="1">
    <source>
        <dbReference type="ARBA" id="ARBA00008710"/>
    </source>
</evidence>
<organism evidence="3 4">
    <name type="scientific">Cellulosimicrobium funkei</name>
    <dbReference type="NCBI Taxonomy" id="264251"/>
    <lineage>
        <taxon>Bacteria</taxon>
        <taxon>Bacillati</taxon>
        <taxon>Actinomycetota</taxon>
        <taxon>Actinomycetes</taxon>
        <taxon>Micrococcales</taxon>
        <taxon>Promicromonosporaceae</taxon>
        <taxon>Cellulosimicrobium</taxon>
    </lineage>
</organism>
<keyword evidence="4" id="KW-1185">Reference proteome</keyword>
<evidence type="ECO:0000313" key="4">
    <source>
        <dbReference type="Proteomes" id="UP000035265"/>
    </source>
</evidence>
<dbReference type="GO" id="GO:0016491">
    <property type="term" value="F:oxidoreductase activity"/>
    <property type="evidence" value="ECO:0007669"/>
    <property type="project" value="InterPro"/>
</dbReference>
<gene>
    <name evidence="3" type="ORF">FB00_15235</name>
</gene>
<comment type="caution">
    <text evidence="3">The sequence shown here is derived from an EMBL/GenBank/DDBJ whole genome shotgun (WGS) entry which is preliminary data.</text>
</comment>
<reference evidence="3 4" key="1">
    <citation type="submission" date="2014-05" db="EMBL/GenBank/DDBJ databases">
        <title>Cellulosimicrobium funkei U11 genome.</title>
        <authorList>
            <person name="Hu C."/>
            <person name="Gong Y."/>
            <person name="Wan W."/>
            <person name="Jiang M."/>
        </authorList>
    </citation>
    <scope>NUCLEOTIDE SEQUENCE [LARGE SCALE GENOMIC DNA]</scope>
    <source>
        <strain evidence="3 4">U11</strain>
    </source>
</reference>
<dbReference type="STRING" id="264251.FB00_15235"/>
<comment type="catalytic activity">
    <reaction evidence="2">
        <text>oxidized coenzyme F420-(gamma-L-Glu)(n) + a quinol + H(+) = reduced coenzyme F420-(gamma-L-Glu)(n) + a quinone</text>
        <dbReference type="Rhea" id="RHEA:39663"/>
        <dbReference type="Rhea" id="RHEA-COMP:12939"/>
        <dbReference type="Rhea" id="RHEA-COMP:14378"/>
        <dbReference type="ChEBI" id="CHEBI:15378"/>
        <dbReference type="ChEBI" id="CHEBI:24646"/>
        <dbReference type="ChEBI" id="CHEBI:132124"/>
        <dbReference type="ChEBI" id="CHEBI:133980"/>
        <dbReference type="ChEBI" id="CHEBI:139511"/>
    </reaction>
</comment>
<protein>
    <submittedName>
        <fullName evidence="3">LigA</fullName>
    </submittedName>
</protein>
<dbReference type="Gene3D" id="2.30.110.10">
    <property type="entry name" value="Electron Transport, Fmn-binding Protein, Chain A"/>
    <property type="match status" value="1"/>
</dbReference>
<evidence type="ECO:0000256" key="2">
    <source>
        <dbReference type="ARBA" id="ARBA00049106"/>
    </source>
</evidence>
<dbReference type="Pfam" id="PF04075">
    <property type="entry name" value="F420H2_quin_red"/>
    <property type="match status" value="1"/>
</dbReference>
<accession>A0A0H2KPW4</accession>
<sequence length="169" mass="19306">MTDTSSAPPAPERPPRLPPRWFVRTAWVVHRAYYWVTGHRRGLWRPQPEKWGTLLLRTVGRRTGREHDVIVGYFEDGPNLVTLAMNGWAAPEPAWWLNLQAHPDTTVELHGETRAVHGRAARGAERARLWERWRTFDHALDGFAARRPTETAVVVLEPRTVEAPAGDRA</sequence>
<evidence type="ECO:0000313" key="3">
    <source>
        <dbReference type="EMBL" id="KLN33894.1"/>
    </source>
</evidence>
<proteinExistence type="inferred from homology"/>
<dbReference type="EMBL" id="JNBQ01000024">
    <property type="protein sequence ID" value="KLN33894.1"/>
    <property type="molecule type" value="Genomic_DNA"/>
</dbReference>
<dbReference type="NCBIfam" id="TIGR00026">
    <property type="entry name" value="hi_GC_TIGR00026"/>
    <property type="match status" value="1"/>
</dbReference>
<dbReference type="Proteomes" id="UP000035265">
    <property type="component" value="Unassembled WGS sequence"/>
</dbReference>